<organism evidence="2 3">
    <name type="scientific">Cupriavidus lacunae</name>
    <dbReference type="NCBI Taxonomy" id="2666307"/>
    <lineage>
        <taxon>Bacteria</taxon>
        <taxon>Pseudomonadati</taxon>
        <taxon>Pseudomonadota</taxon>
        <taxon>Betaproteobacteria</taxon>
        <taxon>Burkholderiales</taxon>
        <taxon>Burkholderiaceae</taxon>
        <taxon>Cupriavidus</taxon>
    </lineage>
</organism>
<keyword evidence="3" id="KW-1185">Reference proteome</keyword>
<dbReference type="Gene3D" id="3.40.50.12780">
    <property type="entry name" value="N-terminal domain of ligase-like"/>
    <property type="match status" value="1"/>
</dbReference>
<evidence type="ECO:0000313" key="2">
    <source>
        <dbReference type="EMBL" id="RDK05215.1"/>
    </source>
</evidence>
<accession>A0A370NI06</accession>
<proteinExistence type="predicted"/>
<evidence type="ECO:0000313" key="3">
    <source>
        <dbReference type="Proteomes" id="UP000255165"/>
    </source>
</evidence>
<sequence length="264" mass="27109">MLPSLAMPASGLTQEKTTPGRVLHLFSPLASRAQSLPCAPVLRDADGAQMSNSALHDAASYLAGYLQQRLEVRAGDHVALLMAACRALPIAYFAILRCDAVVVAIHPAAPAAEIASHIQDCHARVAITAQARLEAVVPLLEAGRLRGAVVAAAQDKPGQGQHRHVHTLSGALAAGIAPLRMGPGGDALAVIACPGGLDPLASPAPALLNHQALAALAGERASRYGGPLDNLLAVQRAVAQGGRLALRPGQEPAFSIHLSGEHQP</sequence>
<protein>
    <recommendedName>
        <fullName evidence="1">AMP-dependent synthetase/ligase domain-containing protein</fullName>
    </recommendedName>
</protein>
<dbReference type="AlphaFoldDB" id="A0A370NI06"/>
<reference evidence="3" key="1">
    <citation type="submission" date="2018-06" db="EMBL/GenBank/DDBJ databases">
        <authorList>
            <person name="Feng T."/>
            <person name="Jeon C.O."/>
        </authorList>
    </citation>
    <scope>NUCLEOTIDE SEQUENCE [LARGE SCALE GENOMIC DNA]</scope>
    <source>
        <strain evidence="3">S23</strain>
    </source>
</reference>
<comment type="caution">
    <text evidence="2">The sequence shown here is derived from an EMBL/GenBank/DDBJ whole genome shotgun (WGS) entry which is preliminary data.</text>
</comment>
<name>A0A370NI06_9BURK</name>
<dbReference type="Proteomes" id="UP000255165">
    <property type="component" value="Unassembled WGS sequence"/>
</dbReference>
<dbReference type="RefSeq" id="WP_115216308.1">
    <property type="nucleotide sequence ID" value="NZ_QKWJ01000108.1"/>
</dbReference>
<dbReference type="InterPro" id="IPR000873">
    <property type="entry name" value="AMP-dep_synth/lig_dom"/>
</dbReference>
<gene>
    <name evidence="2" type="ORF">DN412_38295</name>
</gene>
<dbReference type="Pfam" id="PF00501">
    <property type="entry name" value="AMP-binding"/>
    <property type="match status" value="1"/>
</dbReference>
<dbReference type="EMBL" id="QKWJ01000108">
    <property type="protein sequence ID" value="RDK05215.1"/>
    <property type="molecule type" value="Genomic_DNA"/>
</dbReference>
<dbReference type="InterPro" id="IPR042099">
    <property type="entry name" value="ANL_N_sf"/>
</dbReference>
<dbReference type="SUPFAM" id="SSF56801">
    <property type="entry name" value="Acetyl-CoA synthetase-like"/>
    <property type="match status" value="1"/>
</dbReference>
<dbReference type="PANTHER" id="PTHR43767:SF1">
    <property type="entry name" value="NONRIBOSOMAL PEPTIDE SYNTHASE PES1 (EUROFUNG)-RELATED"/>
    <property type="match status" value="1"/>
</dbReference>
<feature type="domain" description="AMP-dependent synthetase/ligase" evidence="1">
    <location>
        <begin position="32"/>
        <end position="156"/>
    </location>
</feature>
<evidence type="ECO:0000259" key="1">
    <source>
        <dbReference type="Pfam" id="PF00501"/>
    </source>
</evidence>
<dbReference type="PANTHER" id="PTHR43767">
    <property type="entry name" value="LONG-CHAIN-FATTY-ACID--COA LIGASE"/>
    <property type="match status" value="1"/>
</dbReference>
<dbReference type="InterPro" id="IPR050237">
    <property type="entry name" value="ATP-dep_AMP-bd_enzyme"/>
</dbReference>